<dbReference type="GO" id="GO:0015288">
    <property type="term" value="F:porin activity"/>
    <property type="evidence" value="ECO:0007669"/>
    <property type="project" value="TreeGrafter"/>
</dbReference>
<keyword evidence="5" id="KW-0812">Transmembrane</keyword>
<dbReference type="GO" id="GO:1990281">
    <property type="term" value="C:efflux pump complex"/>
    <property type="evidence" value="ECO:0007669"/>
    <property type="project" value="TreeGrafter"/>
</dbReference>
<evidence type="ECO:0000256" key="6">
    <source>
        <dbReference type="ARBA" id="ARBA00023136"/>
    </source>
</evidence>
<dbReference type="EMBL" id="CP002116">
    <property type="protein sequence ID" value="ADK82899.1"/>
    <property type="molecule type" value="Genomic_DNA"/>
</dbReference>
<dbReference type="KEGG" id="ssm:Spirs_3813"/>
<dbReference type="PANTHER" id="PTHR30026">
    <property type="entry name" value="OUTER MEMBRANE PROTEIN TOLC"/>
    <property type="match status" value="1"/>
</dbReference>
<dbReference type="Gene3D" id="1.20.1600.10">
    <property type="entry name" value="Outer membrane efflux proteins (OEP)"/>
    <property type="match status" value="1"/>
</dbReference>
<evidence type="ECO:0000256" key="3">
    <source>
        <dbReference type="ARBA" id="ARBA00022448"/>
    </source>
</evidence>
<comment type="subcellular location">
    <subcellularLocation>
        <location evidence="1">Cell outer membrane</location>
    </subcellularLocation>
</comment>
<dbReference type="SUPFAM" id="SSF56954">
    <property type="entry name" value="Outer membrane efflux proteins (OEP)"/>
    <property type="match status" value="1"/>
</dbReference>
<keyword evidence="7" id="KW-0998">Cell outer membrane</keyword>
<sequence>MFYRLRSKLSITVLIFMSCSMAVAHAGEYDLAAYLERVERENLNLRLSRNDLDTANETTAQARSALLPSIAAQGGYTRNLSDIDQSTAVAADVPSGTDATGGTAPLMYDDLDSNYDNEYLMALSVTQKIFAPDAIASLMQAKKGEEISRTTYEATRRNILNSAKKLYAQTQLANQVLEVMEAAEETAKENYQNAKRRFEAGLSAELDLLMAESTWKSSIPETAEARRNAQIALISFKTLAGIPNDEEVVLTENNDEIPPLPEQYDLSDVLAQRPDYEATLLSKEIADIAKKAAMASFLPSVDASLTYAKGLYRGYTSSSDRYDYDSFQLGLTVTVPLSTGGYRVSLTKSANLAQNKAHIAIAQKHNDIEQELLSLRLTLEEAYQRIESARASESVAQKALRVAQSSYANGLGTQYAVNDALDQYQQARLGVYHALFEYRAAYYDWELATGKSY</sequence>
<dbReference type="Proteomes" id="UP000002318">
    <property type="component" value="Chromosome"/>
</dbReference>
<evidence type="ECO:0000313" key="9">
    <source>
        <dbReference type="EMBL" id="ADK82899.1"/>
    </source>
</evidence>
<organism evidence="9 10">
    <name type="scientific">Sediminispirochaeta smaragdinae (strain DSM 11293 / JCM 15392 / SEBR 4228)</name>
    <name type="common">Spirochaeta smaragdinae</name>
    <dbReference type="NCBI Taxonomy" id="573413"/>
    <lineage>
        <taxon>Bacteria</taxon>
        <taxon>Pseudomonadati</taxon>
        <taxon>Spirochaetota</taxon>
        <taxon>Spirochaetia</taxon>
        <taxon>Spirochaetales</taxon>
        <taxon>Spirochaetaceae</taxon>
        <taxon>Sediminispirochaeta</taxon>
    </lineage>
</organism>
<dbReference type="PROSITE" id="PS51257">
    <property type="entry name" value="PROKAR_LIPOPROTEIN"/>
    <property type="match status" value="1"/>
</dbReference>
<dbReference type="HOGENOM" id="CLU_012817_10_0_12"/>
<comment type="similarity">
    <text evidence="2">Belongs to the outer membrane factor (OMF) (TC 1.B.17) family.</text>
</comment>
<dbReference type="eggNOG" id="COG1538">
    <property type="taxonomic scope" value="Bacteria"/>
</dbReference>
<reference evidence="9 10" key="1">
    <citation type="journal article" date="2010" name="Stand. Genomic Sci.">
        <title>Complete genome sequence of Spirochaeta smaragdinae type strain (SEBR 4228).</title>
        <authorList>
            <person name="Mavromatis K."/>
            <person name="Yasawong M."/>
            <person name="Chertkov O."/>
            <person name="Lapidus A."/>
            <person name="Lucas S."/>
            <person name="Nolan M."/>
            <person name="Del Rio T.G."/>
            <person name="Tice H."/>
            <person name="Cheng J.F."/>
            <person name="Pitluck S."/>
            <person name="Liolios K."/>
            <person name="Ivanova N."/>
            <person name="Tapia R."/>
            <person name="Han C."/>
            <person name="Bruce D."/>
            <person name="Goodwin L."/>
            <person name="Pati A."/>
            <person name="Chen A."/>
            <person name="Palaniappan K."/>
            <person name="Land M."/>
            <person name="Hauser L."/>
            <person name="Chang Y.J."/>
            <person name="Jeffries C.D."/>
            <person name="Detter J.C."/>
            <person name="Rohde M."/>
            <person name="Brambilla E."/>
            <person name="Spring S."/>
            <person name="Goker M."/>
            <person name="Sikorski J."/>
            <person name="Woyke T."/>
            <person name="Bristow J."/>
            <person name="Eisen J.A."/>
            <person name="Markowitz V."/>
            <person name="Hugenholtz P."/>
            <person name="Klenk H.P."/>
            <person name="Kyrpides N.C."/>
        </authorList>
    </citation>
    <scope>NUCLEOTIDE SEQUENCE [LARGE SCALE GENOMIC DNA]</scope>
    <source>
        <strain evidence="10">DSM 11293 / JCM 15392 / SEBR 4228</strain>
    </source>
</reference>
<keyword evidence="8" id="KW-0732">Signal</keyword>
<dbReference type="PANTHER" id="PTHR30026:SF20">
    <property type="entry name" value="OUTER MEMBRANE PROTEIN TOLC"/>
    <property type="match status" value="1"/>
</dbReference>
<evidence type="ECO:0000256" key="1">
    <source>
        <dbReference type="ARBA" id="ARBA00004442"/>
    </source>
</evidence>
<evidence type="ECO:0000256" key="5">
    <source>
        <dbReference type="ARBA" id="ARBA00022692"/>
    </source>
</evidence>
<evidence type="ECO:0000256" key="7">
    <source>
        <dbReference type="ARBA" id="ARBA00023237"/>
    </source>
</evidence>
<dbReference type="OrthoDB" id="9814032at2"/>
<dbReference type="RefSeq" id="WP_013256358.1">
    <property type="nucleotide sequence ID" value="NC_014364.1"/>
</dbReference>
<evidence type="ECO:0000256" key="2">
    <source>
        <dbReference type="ARBA" id="ARBA00007613"/>
    </source>
</evidence>
<keyword evidence="3" id="KW-0813">Transport</keyword>
<keyword evidence="10" id="KW-1185">Reference proteome</keyword>
<evidence type="ECO:0000313" key="10">
    <source>
        <dbReference type="Proteomes" id="UP000002318"/>
    </source>
</evidence>
<keyword evidence="4" id="KW-1134">Transmembrane beta strand</keyword>
<dbReference type="Pfam" id="PF02321">
    <property type="entry name" value="OEP"/>
    <property type="match status" value="2"/>
</dbReference>
<proteinExistence type="inferred from homology"/>
<dbReference type="GO" id="GO:0009279">
    <property type="term" value="C:cell outer membrane"/>
    <property type="evidence" value="ECO:0007669"/>
    <property type="project" value="UniProtKB-SubCell"/>
</dbReference>
<name>E1R844_SEDSS</name>
<keyword evidence="6" id="KW-0472">Membrane</keyword>
<protein>
    <submittedName>
        <fullName evidence="9">Outer membrane efflux protein</fullName>
    </submittedName>
</protein>
<dbReference type="STRING" id="573413.Spirs_3813"/>
<feature type="chain" id="PRO_5003150650" evidence="8">
    <location>
        <begin position="27"/>
        <end position="453"/>
    </location>
</feature>
<dbReference type="InterPro" id="IPR003423">
    <property type="entry name" value="OMP_efflux"/>
</dbReference>
<evidence type="ECO:0000256" key="8">
    <source>
        <dbReference type="SAM" id="SignalP"/>
    </source>
</evidence>
<dbReference type="AlphaFoldDB" id="E1R844"/>
<evidence type="ECO:0000256" key="4">
    <source>
        <dbReference type="ARBA" id="ARBA00022452"/>
    </source>
</evidence>
<dbReference type="InterPro" id="IPR051906">
    <property type="entry name" value="TolC-like"/>
</dbReference>
<gene>
    <name evidence="9" type="ordered locus">Spirs_3813</name>
</gene>
<accession>E1R844</accession>
<dbReference type="GO" id="GO:0015562">
    <property type="term" value="F:efflux transmembrane transporter activity"/>
    <property type="evidence" value="ECO:0007669"/>
    <property type="project" value="InterPro"/>
</dbReference>
<feature type="signal peptide" evidence="8">
    <location>
        <begin position="1"/>
        <end position="26"/>
    </location>
</feature>